<dbReference type="RefSeq" id="WP_340359713.1">
    <property type="nucleotide sequence ID" value="NZ_JBBKZU010000013.1"/>
</dbReference>
<evidence type="ECO:0000313" key="5">
    <source>
        <dbReference type="Proteomes" id="UP001365846"/>
    </source>
</evidence>
<feature type="domain" description="CBS" evidence="3">
    <location>
        <begin position="73"/>
        <end position="124"/>
    </location>
</feature>
<gene>
    <name evidence="4" type="ORF">WKW77_25640</name>
</gene>
<accession>A0ABU8VME2</accession>
<dbReference type="EMBL" id="JBBKZU010000013">
    <property type="protein sequence ID" value="MEJ8814486.1"/>
    <property type="molecule type" value="Genomic_DNA"/>
</dbReference>
<dbReference type="PANTHER" id="PTHR43080:SF2">
    <property type="entry name" value="CBS DOMAIN-CONTAINING PROTEIN"/>
    <property type="match status" value="1"/>
</dbReference>
<reference evidence="4 5" key="1">
    <citation type="submission" date="2024-03" db="EMBL/GenBank/DDBJ databases">
        <title>Novel species of the genus Variovorax.</title>
        <authorList>
            <person name="Liu Q."/>
            <person name="Xin Y.-H."/>
        </authorList>
    </citation>
    <scope>NUCLEOTIDE SEQUENCE [LARGE SCALE GENOMIC DNA]</scope>
    <source>
        <strain evidence="4 5">KACC 18899</strain>
    </source>
</reference>
<evidence type="ECO:0000256" key="2">
    <source>
        <dbReference type="PROSITE-ProRule" id="PRU00703"/>
    </source>
</evidence>
<dbReference type="PROSITE" id="PS51371">
    <property type="entry name" value="CBS"/>
    <property type="match status" value="2"/>
</dbReference>
<dbReference type="Pfam" id="PF00571">
    <property type="entry name" value="CBS"/>
    <property type="match status" value="2"/>
</dbReference>
<dbReference type="SUPFAM" id="SSF54631">
    <property type="entry name" value="CBS-domain pair"/>
    <property type="match status" value="1"/>
</dbReference>
<keyword evidence="5" id="KW-1185">Reference proteome</keyword>
<evidence type="ECO:0000259" key="3">
    <source>
        <dbReference type="PROSITE" id="PS51371"/>
    </source>
</evidence>
<dbReference type="SMART" id="SM00116">
    <property type="entry name" value="CBS"/>
    <property type="match status" value="2"/>
</dbReference>
<feature type="domain" description="CBS" evidence="3">
    <location>
        <begin position="8"/>
        <end position="65"/>
    </location>
</feature>
<sequence>MTMVFEVMSRGVRAVSPHASAEAAARAMDEWDMAFVPVCEDGKLVGVVTARDIAVRTIARGLPPSSTPVGYLMSANPCWCYEDQSYDEVLNRLDSRVPRRIPVVDRARRLVGLLSLGEAPTDFK</sequence>
<comment type="caution">
    <text evidence="4">The sequence shown here is derived from an EMBL/GenBank/DDBJ whole genome shotgun (WGS) entry which is preliminary data.</text>
</comment>
<protein>
    <submittedName>
        <fullName evidence="4">CBS domain-containing protein</fullName>
    </submittedName>
</protein>
<proteinExistence type="predicted"/>
<evidence type="ECO:0000256" key="1">
    <source>
        <dbReference type="ARBA" id="ARBA00023122"/>
    </source>
</evidence>
<dbReference type="InterPro" id="IPR000644">
    <property type="entry name" value="CBS_dom"/>
</dbReference>
<dbReference type="PANTHER" id="PTHR43080">
    <property type="entry name" value="CBS DOMAIN-CONTAINING PROTEIN CBSX3, MITOCHONDRIAL"/>
    <property type="match status" value="1"/>
</dbReference>
<dbReference type="InterPro" id="IPR051257">
    <property type="entry name" value="Diverse_CBS-Domain"/>
</dbReference>
<keyword evidence="1 2" id="KW-0129">CBS domain</keyword>
<dbReference type="InterPro" id="IPR046342">
    <property type="entry name" value="CBS_dom_sf"/>
</dbReference>
<name>A0ABU8VME2_9BURK</name>
<organism evidence="4 5">
    <name type="scientific">Variovorax ureilyticus</name>
    <dbReference type="NCBI Taxonomy" id="1836198"/>
    <lineage>
        <taxon>Bacteria</taxon>
        <taxon>Pseudomonadati</taxon>
        <taxon>Pseudomonadota</taxon>
        <taxon>Betaproteobacteria</taxon>
        <taxon>Burkholderiales</taxon>
        <taxon>Comamonadaceae</taxon>
        <taxon>Variovorax</taxon>
    </lineage>
</organism>
<dbReference type="Gene3D" id="3.10.580.10">
    <property type="entry name" value="CBS-domain"/>
    <property type="match status" value="1"/>
</dbReference>
<dbReference type="Proteomes" id="UP001365846">
    <property type="component" value="Unassembled WGS sequence"/>
</dbReference>
<evidence type="ECO:0000313" key="4">
    <source>
        <dbReference type="EMBL" id="MEJ8814486.1"/>
    </source>
</evidence>